<keyword evidence="3" id="KW-1185">Reference proteome</keyword>
<comment type="caution">
    <text evidence="2">The sequence shown here is derived from an EMBL/GenBank/DDBJ whole genome shotgun (WGS) entry which is preliminary data.</text>
</comment>
<sequence>MLALLPPFLGLDDDKPALHALWQRLLDEPAITTTVMEDLSMQAHERVLGWGCSVVLPPADAGALGLLGDPPCPPGPMVARLCRAWLGGQPLPTARALGEANAQGALHLLNLHYTQRPSDLADPLALAVLAVANDAFRFAVGGWQLAAMHMEGSVLDQPMFTAAGFPVCAYAGSGPWSTLPDDLRPVHFGITRRAALAMLPGTSVRQAFDHYPPRFRLSPSQRRLLWLALFDDSDDALGSRMGLSVHALKKLWRGIYERIEDVAPGFFGDEADDDGKRGPEKRRRCWPTCASGRRNCAPGPEPGARATRCVAPACATRAMRPHPPPREAVGLPDSQPRGSP</sequence>
<dbReference type="EMBL" id="VOPW01000003">
    <property type="protein sequence ID" value="TXC62051.1"/>
    <property type="molecule type" value="Genomic_DNA"/>
</dbReference>
<protein>
    <submittedName>
        <fullName evidence="2">Uncharacterized protein</fullName>
    </submittedName>
</protein>
<evidence type="ECO:0000256" key="1">
    <source>
        <dbReference type="SAM" id="MobiDB-lite"/>
    </source>
</evidence>
<evidence type="ECO:0000313" key="3">
    <source>
        <dbReference type="Proteomes" id="UP000321832"/>
    </source>
</evidence>
<name>A0A5C6TPY6_9BURK</name>
<organism evidence="2 3">
    <name type="scientific">Piscinibacter aquaticus</name>
    <dbReference type="NCBI Taxonomy" id="392597"/>
    <lineage>
        <taxon>Bacteria</taxon>
        <taxon>Pseudomonadati</taxon>
        <taxon>Pseudomonadota</taxon>
        <taxon>Betaproteobacteria</taxon>
        <taxon>Burkholderiales</taxon>
        <taxon>Sphaerotilaceae</taxon>
        <taxon>Piscinibacter</taxon>
    </lineage>
</organism>
<feature type="region of interest" description="Disordered" evidence="1">
    <location>
        <begin position="317"/>
        <end position="340"/>
    </location>
</feature>
<evidence type="ECO:0000313" key="2">
    <source>
        <dbReference type="EMBL" id="TXC62051.1"/>
    </source>
</evidence>
<dbReference type="Proteomes" id="UP000321832">
    <property type="component" value="Unassembled WGS sequence"/>
</dbReference>
<reference evidence="2 3" key="1">
    <citation type="submission" date="2019-08" db="EMBL/GenBank/DDBJ databases">
        <authorList>
            <person name="Khan S.A."/>
            <person name="Jeon C.O."/>
            <person name="Jeong S.E."/>
        </authorList>
    </citation>
    <scope>NUCLEOTIDE SEQUENCE [LARGE SCALE GENOMIC DNA]</scope>
    <source>
        <strain evidence="3">IMCC1728</strain>
    </source>
</reference>
<dbReference type="AlphaFoldDB" id="A0A5C6TPY6"/>
<proteinExistence type="predicted"/>
<gene>
    <name evidence="2" type="ORF">FSC37_22955</name>
</gene>
<accession>A0A5C6TPY6</accession>